<evidence type="ECO:0000256" key="2">
    <source>
        <dbReference type="ARBA" id="ARBA00022617"/>
    </source>
</evidence>
<evidence type="ECO:0000313" key="8">
    <source>
        <dbReference type="EMBL" id="XBH17899.1"/>
    </source>
</evidence>
<dbReference type="Gene3D" id="1.10.760.10">
    <property type="entry name" value="Cytochrome c-like domain"/>
    <property type="match status" value="1"/>
</dbReference>
<evidence type="ECO:0000259" key="7">
    <source>
        <dbReference type="PROSITE" id="PS51007"/>
    </source>
</evidence>
<dbReference type="InterPro" id="IPR002327">
    <property type="entry name" value="Cyt_c_1A/1B"/>
</dbReference>
<protein>
    <submittedName>
        <fullName evidence="8">C-type cytochrome</fullName>
    </submittedName>
</protein>
<dbReference type="EMBL" id="CP121196">
    <property type="protein sequence ID" value="XBH17899.1"/>
    <property type="molecule type" value="Genomic_DNA"/>
</dbReference>
<dbReference type="PRINTS" id="PR00604">
    <property type="entry name" value="CYTCHRMECIAB"/>
</dbReference>
<keyword evidence="3 6" id="KW-0479">Metal-binding</keyword>
<evidence type="ECO:0000256" key="1">
    <source>
        <dbReference type="ARBA" id="ARBA00022448"/>
    </source>
</evidence>
<name>A0AAU7DJ71_9BACT</name>
<dbReference type="InterPro" id="IPR036909">
    <property type="entry name" value="Cyt_c-like_dom_sf"/>
</dbReference>
<gene>
    <name evidence="8" type="ORF">P8935_00875</name>
</gene>
<keyword evidence="4" id="KW-0249">Electron transport</keyword>
<dbReference type="PANTHER" id="PTHR11961">
    <property type="entry name" value="CYTOCHROME C"/>
    <property type="match status" value="1"/>
</dbReference>
<sequence>MKKGTDSRILILVAIIWTAAAISSFPHVSSAEGAIRIDRAINGNPQTGKQLFEKRCTGCHSLDKNKEGPRLRDVYGRRSGSIADFSYSDELKAAHILWDEGSLDQWLTNPEAVVPNNDMAFHVPNPQERADIIQFLRQSSGK</sequence>
<feature type="domain" description="Cytochrome c" evidence="7">
    <location>
        <begin position="43"/>
        <end position="140"/>
    </location>
</feature>
<evidence type="ECO:0000256" key="3">
    <source>
        <dbReference type="ARBA" id="ARBA00022723"/>
    </source>
</evidence>
<dbReference type="RefSeq" id="WP_348263124.1">
    <property type="nucleotide sequence ID" value="NZ_CP121196.1"/>
</dbReference>
<dbReference type="Pfam" id="PF00034">
    <property type="entry name" value="Cytochrom_C"/>
    <property type="match status" value="1"/>
</dbReference>
<dbReference type="GO" id="GO:0020037">
    <property type="term" value="F:heme binding"/>
    <property type="evidence" value="ECO:0007669"/>
    <property type="project" value="InterPro"/>
</dbReference>
<organism evidence="8">
    <name type="scientific">Telmatobacter sp. DSM 110680</name>
    <dbReference type="NCBI Taxonomy" id="3036704"/>
    <lineage>
        <taxon>Bacteria</taxon>
        <taxon>Pseudomonadati</taxon>
        <taxon>Acidobacteriota</taxon>
        <taxon>Terriglobia</taxon>
        <taxon>Terriglobales</taxon>
        <taxon>Acidobacteriaceae</taxon>
        <taxon>Telmatobacter</taxon>
    </lineage>
</organism>
<keyword evidence="5 6" id="KW-0408">Iron</keyword>
<dbReference type="AlphaFoldDB" id="A0AAU7DJ71"/>
<reference evidence="8" key="1">
    <citation type="submission" date="2023-03" db="EMBL/GenBank/DDBJ databases">
        <title>Edaphobacter sp.</title>
        <authorList>
            <person name="Huber K.J."/>
            <person name="Papendorf J."/>
            <person name="Pilke C."/>
            <person name="Bunk B."/>
            <person name="Sproeer C."/>
            <person name="Pester M."/>
        </authorList>
    </citation>
    <scope>NUCLEOTIDE SEQUENCE</scope>
    <source>
        <strain evidence="8">DSM 110680</strain>
    </source>
</reference>
<dbReference type="SUPFAM" id="SSF46626">
    <property type="entry name" value="Cytochrome c"/>
    <property type="match status" value="1"/>
</dbReference>
<dbReference type="GO" id="GO:0009055">
    <property type="term" value="F:electron transfer activity"/>
    <property type="evidence" value="ECO:0007669"/>
    <property type="project" value="InterPro"/>
</dbReference>
<dbReference type="GO" id="GO:0046872">
    <property type="term" value="F:metal ion binding"/>
    <property type="evidence" value="ECO:0007669"/>
    <property type="project" value="UniProtKB-KW"/>
</dbReference>
<keyword evidence="2 6" id="KW-0349">Heme</keyword>
<evidence type="ECO:0000256" key="5">
    <source>
        <dbReference type="ARBA" id="ARBA00023004"/>
    </source>
</evidence>
<evidence type="ECO:0000256" key="4">
    <source>
        <dbReference type="ARBA" id="ARBA00022982"/>
    </source>
</evidence>
<accession>A0AAU7DJ71</accession>
<dbReference type="PROSITE" id="PS51007">
    <property type="entry name" value="CYTC"/>
    <property type="match status" value="1"/>
</dbReference>
<keyword evidence="1" id="KW-0813">Transport</keyword>
<evidence type="ECO:0000256" key="6">
    <source>
        <dbReference type="PROSITE-ProRule" id="PRU00433"/>
    </source>
</evidence>
<proteinExistence type="predicted"/>
<dbReference type="InterPro" id="IPR009056">
    <property type="entry name" value="Cyt_c-like_dom"/>
</dbReference>